<proteinExistence type="predicted"/>
<reference evidence="2 3" key="1">
    <citation type="journal article" date="2016" name="Nat. Commun.">
        <title>Thousands of microbial genomes shed light on interconnected biogeochemical processes in an aquifer system.</title>
        <authorList>
            <person name="Anantharaman K."/>
            <person name="Brown C.T."/>
            <person name="Hug L.A."/>
            <person name="Sharon I."/>
            <person name="Castelle C.J."/>
            <person name="Probst A.J."/>
            <person name="Thomas B.C."/>
            <person name="Singh A."/>
            <person name="Wilkins M.J."/>
            <person name="Karaoz U."/>
            <person name="Brodie E.L."/>
            <person name="Williams K.H."/>
            <person name="Hubbard S.S."/>
            <person name="Banfield J.F."/>
        </authorList>
    </citation>
    <scope>NUCLEOTIDE SEQUENCE [LARGE SCALE GENOMIC DNA]</scope>
    <source>
        <strain evidence="3">RIFCSPLOWO2_12_FULL_64_10</strain>
    </source>
</reference>
<dbReference type="AlphaFoldDB" id="A0A1F6CLG2"/>
<accession>A0A1F6CLG2</accession>
<evidence type="ECO:0000259" key="1">
    <source>
        <dbReference type="Pfam" id="PF01261"/>
    </source>
</evidence>
<dbReference type="Gene3D" id="3.20.20.150">
    <property type="entry name" value="Divalent-metal-dependent TIM barrel enzymes"/>
    <property type="match status" value="1"/>
</dbReference>
<dbReference type="InterPro" id="IPR050312">
    <property type="entry name" value="IolE/XylAMocC-like"/>
</dbReference>
<dbReference type="PANTHER" id="PTHR12110:SF41">
    <property type="entry name" value="INOSOSE DEHYDRATASE"/>
    <property type="match status" value="1"/>
</dbReference>
<organism evidence="2 3">
    <name type="scientific">Handelsmanbacteria sp. (strain RIFCSPLOWO2_12_FULL_64_10)</name>
    <dbReference type="NCBI Taxonomy" id="1817868"/>
    <lineage>
        <taxon>Bacteria</taxon>
        <taxon>Candidatus Handelsmaniibacteriota</taxon>
    </lineage>
</organism>
<feature type="domain" description="Xylose isomerase-like TIM barrel" evidence="1">
    <location>
        <begin position="28"/>
        <end position="273"/>
    </location>
</feature>
<dbReference type="SUPFAM" id="SSF51658">
    <property type="entry name" value="Xylose isomerase-like"/>
    <property type="match status" value="1"/>
</dbReference>
<gene>
    <name evidence="2" type="ORF">A3F84_02600</name>
</gene>
<dbReference type="EMBL" id="MFKF01000214">
    <property type="protein sequence ID" value="OGG50094.1"/>
    <property type="molecule type" value="Genomic_DNA"/>
</dbReference>
<comment type="caution">
    <text evidence="2">The sequence shown here is derived from an EMBL/GenBank/DDBJ whole genome shotgun (WGS) entry which is preliminary data.</text>
</comment>
<protein>
    <recommendedName>
        <fullName evidence="1">Xylose isomerase-like TIM barrel domain-containing protein</fullName>
    </recommendedName>
</protein>
<dbReference type="Proteomes" id="UP000178606">
    <property type="component" value="Unassembled WGS sequence"/>
</dbReference>
<evidence type="ECO:0000313" key="3">
    <source>
        <dbReference type="Proteomes" id="UP000178606"/>
    </source>
</evidence>
<dbReference type="Pfam" id="PF01261">
    <property type="entry name" value="AP_endonuc_2"/>
    <property type="match status" value="1"/>
</dbReference>
<dbReference type="PANTHER" id="PTHR12110">
    <property type="entry name" value="HYDROXYPYRUVATE ISOMERASE"/>
    <property type="match status" value="1"/>
</dbReference>
<evidence type="ECO:0000313" key="2">
    <source>
        <dbReference type="EMBL" id="OGG50094.1"/>
    </source>
</evidence>
<name>A0A1F6CLG2_HANXR</name>
<dbReference type="InterPro" id="IPR013022">
    <property type="entry name" value="Xyl_isomerase-like_TIM-brl"/>
</dbReference>
<dbReference type="InterPro" id="IPR036237">
    <property type="entry name" value="Xyl_isomerase-like_sf"/>
</dbReference>
<sequence length="276" mass="30502">MTPNQLGCTTLCYPVRQYDRLKRALEGIAKAGFRGVGITSVGGFGEHLMPERQTAAEIEAVRGWLAEYNLTCTCIVGPHCLNSEDGVARFKRRIDLAVTLGTDLVEGGTFWPFNGRLPYSESEWRRATDLFYYRLGRAAEYAASKGVRITVETHTGLTHTGEQCLPLLERVDTDVVGITYDTGNILHRDPSAKPEEDIRHVLGHVFSLHVKDYDPKDPRARPAIGQGAVNFPAVFEQLRRSGFSGPVNLEGVGGDTEEASDEKLRESYAYLKSILG</sequence>